<dbReference type="Proteomes" id="UP000837857">
    <property type="component" value="Chromosome 7"/>
</dbReference>
<proteinExistence type="predicted"/>
<name>A0ABN8J4W7_9NEOP</name>
<dbReference type="EMBL" id="OW152819">
    <property type="protein sequence ID" value="CAH2074219.1"/>
    <property type="molecule type" value="Genomic_DNA"/>
</dbReference>
<gene>
    <name evidence="1" type="ORF">IPOD504_LOCUS15973</name>
</gene>
<evidence type="ECO:0000313" key="1">
    <source>
        <dbReference type="EMBL" id="CAH2074219.1"/>
    </source>
</evidence>
<evidence type="ECO:0000313" key="2">
    <source>
        <dbReference type="Proteomes" id="UP000837857"/>
    </source>
</evidence>
<feature type="non-terminal residue" evidence="1">
    <location>
        <position position="72"/>
    </location>
</feature>
<protein>
    <submittedName>
        <fullName evidence="1">Uncharacterized protein</fullName>
    </submittedName>
</protein>
<keyword evidence="2" id="KW-1185">Reference proteome</keyword>
<organism evidence="1 2">
    <name type="scientific">Iphiclides podalirius</name>
    <name type="common">scarce swallowtail</name>
    <dbReference type="NCBI Taxonomy" id="110791"/>
    <lineage>
        <taxon>Eukaryota</taxon>
        <taxon>Metazoa</taxon>
        <taxon>Ecdysozoa</taxon>
        <taxon>Arthropoda</taxon>
        <taxon>Hexapoda</taxon>
        <taxon>Insecta</taxon>
        <taxon>Pterygota</taxon>
        <taxon>Neoptera</taxon>
        <taxon>Endopterygota</taxon>
        <taxon>Lepidoptera</taxon>
        <taxon>Glossata</taxon>
        <taxon>Ditrysia</taxon>
        <taxon>Papilionoidea</taxon>
        <taxon>Papilionidae</taxon>
        <taxon>Papilioninae</taxon>
        <taxon>Iphiclides</taxon>
    </lineage>
</organism>
<accession>A0ABN8J4W7</accession>
<sequence>MSAGCSRRASSHVTSGLGWPSAWIGVASQRLSVNTYCDIILVKIVATCEEVIGDNGLYIFMACHLRARVLDI</sequence>
<reference evidence="1" key="1">
    <citation type="submission" date="2022-03" db="EMBL/GenBank/DDBJ databases">
        <authorList>
            <person name="Martin H S."/>
        </authorList>
    </citation>
    <scope>NUCLEOTIDE SEQUENCE</scope>
</reference>